<dbReference type="AlphaFoldDB" id="A0A2L0HFI8"/>
<feature type="transmembrane region" description="Helical" evidence="2">
    <location>
        <begin position="12"/>
        <end position="30"/>
    </location>
</feature>
<feature type="transmembrane region" description="Helical" evidence="2">
    <location>
        <begin position="174"/>
        <end position="195"/>
    </location>
</feature>
<keyword evidence="3" id="KW-0614">Plasmid</keyword>
<proteinExistence type="predicted"/>
<dbReference type="Proteomes" id="UP000239340">
    <property type="component" value="Plasmid pSfreNXT3c"/>
</dbReference>
<feature type="compositionally biased region" description="Polar residues" evidence="1">
    <location>
        <begin position="233"/>
        <end position="251"/>
    </location>
</feature>
<keyword evidence="2" id="KW-0472">Membrane</keyword>
<organism evidence="3 4">
    <name type="scientific">Rhizobium fredii</name>
    <name type="common">Sinorhizobium fredii</name>
    <dbReference type="NCBI Taxonomy" id="380"/>
    <lineage>
        <taxon>Bacteria</taxon>
        <taxon>Pseudomonadati</taxon>
        <taxon>Pseudomonadota</taxon>
        <taxon>Alphaproteobacteria</taxon>
        <taxon>Hyphomicrobiales</taxon>
        <taxon>Rhizobiaceae</taxon>
        <taxon>Sinorhizobium/Ensifer group</taxon>
        <taxon>Sinorhizobium</taxon>
    </lineage>
</organism>
<protein>
    <submittedName>
        <fullName evidence="3">Uncharacterized protein</fullName>
    </submittedName>
</protein>
<feature type="transmembrane region" description="Helical" evidence="2">
    <location>
        <begin position="74"/>
        <end position="98"/>
    </location>
</feature>
<feature type="transmembrane region" description="Helical" evidence="2">
    <location>
        <begin position="131"/>
        <end position="154"/>
    </location>
</feature>
<name>A0A2L0HFI8_RHIFR</name>
<geneLocation type="plasmid" evidence="4">
    <name>psfrenxt3c</name>
</geneLocation>
<feature type="transmembrane region" description="Helical" evidence="2">
    <location>
        <begin position="45"/>
        <end position="62"/>
    </location>
</feature>
<evidence type="ECO:0000256" key="1">
    <source>
        <dbReference type="SAM" id="MobiDB-lite"/>
    </source>
</evidence>
<feature type="transmembrane region" description="Helical" evidence="2">
    <location>
        <begin position="201"/>
        <end position="218"/>
    </location>
</feature>
<keyword evidence="2" id="KW-1133">Transmembrane helix</keyword>
<evidence type="ECO:0000256" key="2">
    <source>
        <dbReference type="SAM" id="Phobius"/>
    </source>
</evidence>
<accession>A0A2L0HFI8</accession>
<feature type="region of interest" description="Disordered" evidence="1">
    <location>
        <begin position="225"/>
        <end position="259"/>
    </location>
</feature>
<dbReference type="EMBL" id="CP024310">
    <property type="protein sequence ID" value="AUX80204.1"/>
    <property type="molecule type" value="Genomic_DNA"/>
</dbReference>
<evidence type="ECO:0000313" key="3">
    <source>
        <dbReference type="EMBL" id="AUX80204.1"/>
    </source>
</evidence>
<reference evidence="3 4" key="1">
    <citation type="submission" date="2017-10" db="EMBL/GenBank/DDBJ databases">
        <title>Analysis of the genome sequences of Rhizobium populations associated to common bean (phaseolus vulgaris).</title>
        <authorList>
            <person name="Bustos P."/>
            <person name="Santamaria R.I."/>
            <person name="Miranda-Sanchez F."/>
            <person name="Perez-Carrascal O."/>
            <person name="Juarez S."/>
            <person name="Lozano L."/>
            <person name="Martinez-Flores I."/>
            <person name="Vinuesa P."/>
            <person name="Martinez-Romero E."/>
            <person name="Cevallos M.A."/>
            <person name="Romero D."/>
            <person name="Davila G."/>
            <person name="Gonzalez V."/>
        </authorList>
    </citation>
    <scope>NUCLEOTIDE SEQUENCE [LARGE SCALE GENOMIC DNA]</scope>
    <source>
        <strain evidence="3 4">NXT3</strain>
        <plasmid evidence="4">Plasmid psfrenxt3c</plasmid>
    </source>
</reference>
<keyword evidence="2" id="KW-0812">Transmembrane</keyword>
<sequence>MTGAGAMSRENVVFFCSVAAGIALFFALGFSRPDLLVEDNLVENLGAMGFGTASLLALGTAIRRRVFLSSIETITLVCTSGLCLILFLSEISFGARIFDVQMPKMRGGGEFDGGHDIVIVVFRLLRDSGPAGYLAAATGALLCLTVAVVLLYAFQRTVWAILHRIFARAFECRLAVAVAMLASAVTLDLVTSYKAAILEEVLEFGAGGVLILAVTALWRETGSEAVEHAPPGSSRTGDQNAPSVGCSTSRPPRQALTKC</sequence>
<evidence type="ECO:0000313" key="4">
    <source>
        <dbReference type="Proteomes" id="UP000239340"/>
    </source>
</evidence>
<gene>
    <name evidence="3" type="ORF">NXT3_PC01048</name>
</gene>